<dbReference type="Gene3D" id="3.40.50.720">
    <property type="entry name" value="NAD(P)-binding Rossmann-like Domain"/>
    <property type="match status" value="1"/>
</dbReference>
<dbReference type="InterPro" id="IPR011601">
    <property type="entry name" value="MurB_C"/>
</dbReference>
<evidence type="ECO:0000256" key="4">
    <source>
        <dbReference type="ARBA" id="ARBA00004752"/>
    </source>
</evidence>
<dbReference type="SUPFAM" id="SSF56176">
    <property type="entry name" value="FAD-binding/transporter-associated domain-like"/>
    <property type="match status" value="1"/>
</dbReference>
<dbReference type="GO" id="GO:0008360">
    <property type="term" value="P:regulation of cell shape"/>
    <property type="evidence" value="ECO:0007669"/>
    <property type="project" value="UniProtKB-KW"/>
</dbReference>
<keyword evidence="12 20" id="KW-0521">NADP</keyword>
<dbReference type="HAMAP" id="MF_00046">
    <property type="entry name" value="MurC"/>
    <property type="match status" value="1"/>
</dbReference>
<dbReference type="GO" id="GO:0008763">
    <property type="term" value="F:UDP-N-acetylmuramate-L-alanine ligase activity"/>
    <property type="evidence" value="ECO:0007669"/>
    <property type="project" value="UniProtKB-UniRule"/>
</dbReference>
<dbReference type="Pfam" id="PF02873">
    <property type="entry name" value="MurB_C"/>
    <property type="match status" value="1"/>
</dbReference>
<dbReference type="SUPFAM" id="SSF53623">
    <property type="entry name" value="MurD-like peptide ligases, catalytic domain"/>
    <property type="match status" value="1"/>
</dbReference>
<keyword evidence="13 21" id="KW-0133">Cell shape</keyword>
<dbReference type="GO" id="GO:0071949">
    <property type="term" value="F:FAD binding"/>
    <property type="evidence" value="ECO:0007669"/>
    <property type="project" value="InterPro"/>
</dbReference>
<dbReference type="Pfam" id="PF08245">
    <property type="entry name" value="Mur_ligase_M"/>
    <property type="match status" value="1"/>
</dbReference>
<keyword evidence="14 21" id="KW-0573">Peptidoglycan synthesis</keyword>
<dbReference type="InterPro" id="IPR006094">
    <property type="entry name" value="Oxid_FAD_bind_N"/>
</dbReference>
<keyword evidence="15 20" id="KW-0560">Oxidoreductase</keyword>
<dbReference type="HAMAP" id="MF_00037">
    <property type="entry name" value="MurB"/>
    <property type="match status" value="1"/>
</dbReference>
<dbReference type="RefSeq" id="WP_006980257.1">
    <property type="nucleotide sequence ID" value="NZ_ABVL01000007.1"/>
</dbReference>
<dbReference type="InterPro" id="IPR036635">
    <property type="entry name" value="MurB_C_sf"/>
</dbReference>
<comment type="caution">
    <text evidence="23">The sequence shown here is derived from an EMBL/GenBank/DDBJ whole genome shotgun (WGS) entry which is preliminary data.</text>
</comment>
<dbReference type="GO" id="GO:0009252">
    <property type="term" value="P:peptidoglycan biosynthetic process"/>
    <property type="evidence" value="ECO:0007669"/>
    <property type="project" value="UniProtKB-UniRule"/>
</dbReference>
<dbReference type="GO" id="GO:0051301">
    <property type="term" value="P:cell division"/>
    <property type="evidence" value="ECO:0007669"/>
    <property type="project" value="UniProtKB-KW"/>
</dbReference>
<dbReference type="InterPro" id="IPR036565">
    <property type="entry name" value="Mur-like_cat_sf"/>
</dbReference>
<accession>B4D1Z4</accession>
<dbReference type="InterPro" id="IPR016167">
    <property type="entry name" value="FAD-bd_PCMH_sub1"/>
</dbReference>
<keyword evidence="16 21" id="KW-0131">Cell cycle</keyword>
<evidence type="ECO:0000256" key="12">
    <source>
        <dbReference type="ARBA" id="ARBA00022857"/>
    </source>
</evidence>
<evidence type="ECO:0000259" key="22">
    <source>
        <dbReference type="PROSITE" id="PS51387"/>
    </source>
</evidence>
<protein>
    <recommendedName>
        <fullName evidence="20 21">Multifunctional fusion protein</fullName>
    </recommendedName>
    <domain>
        <recommendedName>
            <fullName evidence="20">UDP-N-acetylenolpyruvoylglucosamine reductase</fullName>
            <ecNumber evidence="20">1.3.1.98</ecNumber>
        </recommendedName>
        <alternativeName>
            <fullName evidence="20">UDP-N-acetylmuramate dehydrogenase</fullName>
        </alternativeName>
    </domain>
    <domain>
        <recommendedName>
            <fullName evidence="21">UDP-N-acetylmuramate--L-alanine ligase</fullName>
            <ecNumber evidence="21">6.3.2.8</ecNumber>
        </recommendedName>
        <alternativeName>
            <fullName evidence="21">UDP-N-acetylmuramoyl-L-alanine synthetase</fullName>
        </alternativeName>
    </domain>
</protein>
<dbReference type="GO" id="GO:0071555">
    <property type="term" value="P:cell wall organization"/>
    <property type="evidence" value="ECO:0007669"/>
    <property type="project" value="UniProtKB-KW"/>
</dbReference>
<dbReference type="SUPFAM" id="SSF51984">
    <property type="entry name" value="MurCD N-terminal domain"/>
    <property type="match status" value="1"/>
</dbReference>
<evidence type="ECO:0000256" key="19">
    <source>
        <dbReference type="ARBA" id="ARBA00048914"/>
    </source>
</evidence>
<dbReference type="InterPro" id="IPR036318">
    <property type="entry name" value="FAD-bd_PCMH-like_sf"/>
</dbReference>
<dbReference type="GO" id="GO:0008762">
    <property type="term" value="F:UDP-N-acetylmuramate dehydrogenase activity"/>
    <property type="evidence" value="ECO:0007669"/>
    <property type="project" value="UniProtKB-UniRule"/>
</dbReference>
<dbReference type="EC" id="1.3.1.98" evidence="20"/>
<keyword evidence="24" id="KW-1185">Reference proteome</keyword>
<evidence type="ECO:0000256" key="21">
    <source>
        <dbReference type="HAMAP-Rule" id="MF_00046"/>
    </source>
</evidence>
<comment type="cofactor">
    <cofactor evidence="1 20">
        <name>FAD</name>
        <dbReference type="ChEBI" id="CHEBI:57692"/>
    </cofactor>
</comment>
<organism evidence="23 24">
    <name type="scientific">Chthoniobacter flavus Ellin428</name>
    <dbReference type="NCBI Taxonomy" id="497964"/>
    <lineage>
        <taxon>Bacteria</taxon>
        <taxon>Pseudomonadati</taxon>
        <taxon>Verrucomicrobiota</taxon>
        <taxon>Spartobacteria</taxon>
        <taxon>Chthoniobacterales</taxon>
        <taxon>Chthoniobacteraceae</taxon>
        <taxon>Chthoniobacter</taxon>
    </lineage>
</organism>
<keyword evidence="9 21" id="KW-0547">Nucleotide-binding</keyword>
<dbReference type="Pfam" id="PF02875">
    <property type="entry name" value="Mur_ligase_C"/>
    <property type="match status" value="1"/>
</dbReference>
<dbReference type="NCBIfam" id="TIGR00179">
    <property type="entry name" value="murB"/>
    <property type="match status" value="1"/>
</dbReference>
<dbReference type="SUPFAM" id="SSF56194">
    <property type="entry name" value="Uridine diphospho-N-Acetylenolpyruvylglucosamine reductase, MurB, C-terminal domain"/>
    <property type="match status" value="1"/>
</dbReference>
<evidence type="ECO:0000256" key="11">
    <source>
        <dbReference type="ARBA" id="ARBA00022840"/>
    </source>
</evidence>
<comment type="similarity">
    <text evidence="21">Belongs to the MurCDEF family.</text>
</comment>
<evidence type="ECO:0000256" key="15">
    <source>
        <dbReference type="ARBA" id="ARBA00023002"/>
    </source>
</evidence>
<keyword evidence="5 21" id="KW-0963">Cytoplasm</keyword>
<dbReference type="PROSITE" id="PS51387">
    <property type="entry name" value="FAD_PCMH"/>
    <property type="match status" value="1"/>
</dbReference>
<feature type="binding site" evidence="21">
    <location>
        <begin position="122"/>
        <end position="128"/>
    </location>
    <ligand>
        <name>ATP</name>
        <dbReference type="ChEBI" id="CHEBI:30616"/>
    </ligand>
</feature>
<dbReference type="InterPro" id="IPR004101">
    <property type="entry name" value="Mur_ligase_C"/>
</dbReference>
<dbReference type="EC" id="6.3.2.8" evidence="21"/>
<dbReference type="InterPro" id="IPR005758">
    <property type="entry name" value="UDP-N-AcMur_Ala_ligase_MurC"/>
</dbReference>
<evidence type="ECO:0000256" key="7">
    <source>
        <dbReference type="ARBA" id="ARBA00022618"/>
    </source>
</evidence>
<dbReference type="AlphaFoldDB" id="B4D1Z4"/>
<evidence type="ECO:0000256" key="2">
    <source>
        <dbReference type="ARBA" id="ARBA00003921"/>
    </source>
</evidence>
<dbReference type="InterPro" id="IPR016169">
    <property type="entry name" value="FAD-bd_PCMH_sub2"/>
</dbReference>
<evidence type="ECO:0000256" key="3">
    <source>
        <dbReference type="ARBA" id="ARBA00004496"/>
    </source>
</evidence>
<dbReference type="InterPro" id="IPR050061">
    <property type="entry name" value="MurCDEF_pg_biosynth"/>
</dbReference>
<feature type="domain" description="FAD-binding PCMH-type" evidence="22">
    <location>
        <begin position="491"/>
        <end position="656"/>
    </location>
</feature>
<evidence type="ECO:0000313" key="23">
    <source>
        <dbReference type="EMBL" id="EDY19756.1"/>
    </source>
</evidence>
<dbReference type="FunCoup" id="B4D1Z4">
    <property type="interactions" value="317"/>
</dbReference>
<dbReference type="Proteomes" id="UP000005824">
    <property type="component" value="Unassembled WGS sequence"/>
</dbReference>
<evidence type="ECO:0000256" key="10">
    <source>
        <dbReference type="ARBA" id="ARBA00022827"/>
    </source>
</evidence>
<evidence type="ECO:0000313" key="24">
    <source>
        <dbReference type="Proteomes" id="UP000005824"/>
    </source>
</evidence>
<gene>
    <name evidence="20" type="primary">murB</name>
    <name evidence="21" type="synonym">murC</name>
    <name evidence="23" type="ORF">CfE428DRAFT_2932</name>
</gene>
<feature type="active site" evidence="20">
    <location>
        <position position="636"/>
    </location>
</feature>
<evidence type="ECO:0000256" key="13">
    <source>
        <dbReference type="ARBA" id="ARBA00022960"/>
    </source>
</evidence>
<evidence type="ECO:0000256" key="1">
    <source>
        <dbReference type="ARBA" id="ARBA00001974"/>
    </source>
</evidence>
<dbReference type="Gene3D" id="3.90.78.10">
    <property type="entry name" value="UDP-N-acetylenolpyruvoylglucosamine reductase, C-terminal domain"/>
    <property type="match status" value="1"/>
</dbReference>
<feature type="active site" description="Proton donor" evidence="20">
    <location>
        <position position="684"/>
    </location>
</feature>
<evidence type="ECO:0000256" key="16">
    <source>
        <dbReference type="ARBA" id="ARBA00023306"/>
    </source>
</evidence>
<comment type="similarity">
    <text evidence="20">Belongs to the MurB family.</text>
</comment>
<dbReference type="STRING" id="497964.CfE428DRAFT_2932"/>
<dbReference type="InterPro" id="IPR036615">
    <property type="entry name" value="Mur_ligase_C_dom_sf"/>
</dbReference>
<evidence type="ECO:0000256" key="18">
    <source>
        <dbReference type="ARBA" id="ARBA00047833"/>
    </source>
</evidence>
<keyword evidence="10 20" id="KW-0274">FAD</keyword>
<dbReference type="Pfam" id="PF01225">
    <property type="entry name" value="Mur_ligase"/>
    <property type="match status" value="1"/>
</dbReference>
<dbReference type="SUPFAM" id="SSF53244">
    <property type="entry name" value="MurD-like peptide ligases, peptide-binding domain"/>
    <property type="match status" value="1"/>
</dbReference>
<evidence type="ECO:0000256" key="14">
    <source>
        <dbReference type="ARBA" id="ARBA00022984"/>
    </source>
</evidence>
<comment type="pathway">
    <text evidence="4 21">Cell wall biogenesis; peptidoglycan biosynthesis.</text>
</comment>
<keyword evidence="6 21" id="KW-0436">Ligase</keyword>
<dbReference type="Gene3D" id="3.40.1190.10">
    <property type="entry name" value="Mur-like, catalytic domain"/>
    <property type="match status" value="1"/>
</dbReference>
<comment type="subcellular location">
    <subcellularLocation>
        <location evidence="3 21">Cytoplasm</location>
    </subcellularLocation>
</comment>
<evidence type="ECO:0000256" key="8">
    <source>
        <dbReference type="ARBA" id="ARBA00022630"/>
    </source>
</evidence>
<evidence type="ECO:0000256" key="17">
    <source>
        <dbReference type="ARBA" id="ARBA00023316"/>
    </source>
</evidence>
<dbReference type="UniPathway" id="UPA00219"/>
<name>B4D1Z4_9BACT</name>
<dbReference type="Pfam" id="PF01565">
    <property type="entry name" value="FAD_binding_4"/>
    <property type="match status" value="1"/>
</dbReference>
<sequence length="766" mass="82923">MDTGQILADILVGGELKIHLIGVAGSGMSGIAGLLLALGHQVGGSDKARTVEVDRLEKLGLRFHLGQDAANIGDADLIIFSSAIRPGNPEYDEAIRTKRNMVRRADALAAILNCKKGIVVCGMHGKTTTSSMAAHVLKVGGLHPSHYVGAEIPILGTNALWDPTGEYLVAEGDESDGTLAFYHPEHAIVLNIEEEHLDYYADLAAIEVVFNQLLSQTRGKVIFSADDANATRICSTHPGAISYGESHTAFYRFDDVHTKDFQSHFRVLRGGEPLGAITLNVPGRHNVSNSVGAIALATELGVPFAKIAEALESFRGARRRFEIKYRSDRYMVVDDYGHHPSEVKATLATAKNTGRKRVLCMFQPHRYSRTLKLKAEFGRAFHHADVAVIADVYPASELPIDGVSGQTIVDEMLREGHEAASFQPDRKKIALEIGRALEPGDVVISLGAGNIHEAGSILARDIKQLDELQTVMGHGTIKLYEPLSKHTTMRVGGPAQFWAEPETEEAFARLVRFCTLNEIPLFVMGRGSNLLVRDGGIRGVVVHLARGEFKTIEVKDGKIQAGVGVKQKELAYAARDAEIGGFEWLEGIPGNIGGALRMNAGAMGGETFRQVVSVRFVDPHGNFHMKTPAEMDVRYRHCGTLEKNFAVSATFVGHPGNAEEIEKLLEASTHKRRTSQPRESSAGCIFKNPEQCPAGKLVDELGLKGTRVGGAKVSEVHGNFIVNDGGATAADVLAVIDKVKEVALRERGIQLETEVQIVGEEKGIHD</sequence>
<dbReference type="NCBIfam" id="TIGR01082">
    <property type="entry name" value="murC"/>
    <property type="match status" value="1"/>
</dbReference>
<evidence type="ECO:0000256" key="5">
    <source>
        <dbReference type="ARBA" id="ARBA00022490"/>
    </source>
</evidence>
<dbReference type="PANTHER" id="PTHR43445:SF3">
    <property type="entry name" value="UDP-N-ACETYLMURAMATE--L-ALANINE LIGASE"/>
    <property type="match status" value="1"/>
</dbReference>
<dbReference type="PANTHER" id="PTHR43445">
    <property type="entry name" value="UDP-N-ACETYLMURAMATE--L-ALANINE LIGASE-RELATED"/>
    <property type="match status" value="1"/>
</dbReference>
<evidence type="ECO:0000256" key="9">
    <source>
        <dbReference type="ARBA" id="ARBA00022741"/>
    </source>
</evidence>
<keyword evidence="11 21" id="KW-0067">ATP-binding</keyword>
<dbReference type="InParanoid" id="B4D1Z4"/>
<feature type="active site" evidence="20">
    <location>
        <position position="754"/>
    </location>
</feature>
<dbReference type="Gene3D" id="3.90.190.20">
    <property type="entry name" value="Mur ligase, C-terminal domain"/>
    <property type="match status" value="1"/>
</dbReference>
<comment type="catalytic activity">
    <reaction evidence="18 21">
        <text>UDP-N-acetyl-alpha-D-muramate + L-alanine + ATP = UDP-N-acetyl-alpha-D-muramoyl-L-alanine + ADP + phosphate + H(+)</text>
        <dbReference type="Rhea" id="RHEA:23372"/>
        <dbReference type="ChEBI" id="CHEBI:15378"/>
        <dbReference type="ChEBI" id="CHEBI:30616"/>
        <dbReference type="ChEBI" id="CHEBI:43474"/>
        <dbReference type="ChEBI" id="CHEBI:57972"/>
        <dbReference type="ChEBI" id="CHEBI:70757"/>
        <dbReference type="ChEBI" id="CHEBI:83898"/>
        <dbReference type="ChEBI" id="CHEBI:456216"/>
        <dbReference type="EC" id="6.3.2.8"/>
    </reaction>
</comment>
<keyword evidence="17 21" id="KW-0961">Cell wall biogenesis/degradation</keyword>
<proteinExistence type="inferred from homology"/>
<evidence type="ECO:0000256" key="20">
    <source>
        <dbReference type="HAMAP-Rule" id="MF_00037"/>
    </source>
</evidence>
<dbReference type="Gene3D" id="3.30.43.10">
    <property type="entry name" value="Uridine Diphospho-n-acetylenolpyruvylglucosamine Reductase, domain 2"/>
    <property type="match status" value="1"/>
</dbReference>
<dbReference type="NCBIfam" id="NF010480">
    <property type="entry name" value="PRK13905.1"/>
    <property type="match status" value="1"/>
</dbReference>
<dbReference type="InterPro" id="IPR000713">
    <property type="entry name" value="Mur_ligase_N"/>
</dbReference>
<dbReference type="InterPro" id="IPR013221">
    <property type="entry name" value="Mur_ligase_cen"/>
</dbReference>
<keyword evidence="7 21" id="KW-0132">Cell division</keyword>
<dbReference type="InterPro" id="IPR016166">
    <property type="entry name" value="FAD-bd_PCMH"/>
</dbReference>
<dbReference type="Gene3D" id="3.30.465.10">
    <property type="match status" value="1"/>
</dbReference>
<dbReference type="eggNOG" id="COG0773">
    <property type="taxonomic scope" value="Bacteria"/>
</dbReference>
<reference evidence="23 24" key="1">
    <citation type="journal article" date="2011" name="J. Bacteriol.">
        <title>Genome sequence of Chthoniobacter flavus Ellin428, an aerobic heterotrophic soil bacterium.</title>
        <authorList>
            <person name="Kant R."/>
            <person name="van Passel M.W."/>
            <person name="Palva A."/>
            <person name="Lucas S."/>
            <person name="Lapidus A."/>
            <person name="Glavina Del Rio T."/>
            <person name="Dalin E."/>
            <person name="Tice H."/>
            <person name="Bruce D."/>
            <person name="Goodwin L."/>
            <person name="Pitluck S."/>
            <person name="Larimer F.W."/>
            <person name="Land M.L."/>
            <person name="Hauser L."/>
            <person name="Sangwan P."/>
            <person name="de Vos W.M."/>
            <person name="Janssen P.H."/>
            <person name="Smidt H."/>
        </authorList>
    </citation>
    <scope>NUCLEOTIDE SEQUENCE [LARGE SCALE GENOMIC DNA]</scope>
    <source>
        <strain evidence="23 24">Ellin428</strain>
    </source>
</reference>
<dbReference type="eggNOG" id="COG0812">
    <property type="taxonomic scope" value="Bacteria"/>
</dbReference>
<dbReference type="GO" id="GO:0005524">
    <property type="term" value="F:ATP binding"/>
    <property type="evidence" value="ECO:0007669"/>
    <property type="project" value="UniProtKB-UniRule"/>
</dbReference>
<keyword evidence="8 20" id="KW-0285">Flavoprotein</keyword>
<comment type="catalytic activity">
    <reaction evidence="19 20">
        <text>UDP-N-acetyl-alpha-D-muramate + NADP(+) = UDP-N-acetyl-3-O-(1-carboxyvinyl)-alpha-D-glucosamine + NADPH + H(+)</text>
        <dbReference type="Rhea" id="RHEA:12248"/>
        <dbReference type="ChEBI" id="CHEBI:15378"/>
        <dbReference type="ChEBI" id="CHEBI:57783"/>
        <dbReference type="ChEBI" id="CHEBI:58349"/>
        <dbReference type="ChEBI" id="CHEBI:68483"/>
        <dbReference type="ChEBI" id="CHEBI:70757"/>
        <dbReference type="EC" id="1.3.1.98"/>
    </reaction>
</comment>
<dbReference type="InterPro" id="IPR003170">
    <property type="entry name" value="MurB"/>
</dbReference>
<evidence type="ECO:0000256" key="6">
    <source>
        <dbReference type="ARBA" id="ARBA00022598"/>
    </source>
</evidence>
<dbReference type="GO" id="GO:0005737">
    <property type="term" value="C:cytoplasm"/>
    <property type="evidence" value="ECO:0007669"/>
    <property type="project" value="UniProtKB-SubCell"/>
</dbReference>
<dbReference type="EMBL" id="ABVL01000007">
    <property type="protein sequence ID" value="EDY19756.1"/>
    <property type="molecule type" value="Genomic_DNA"/>
</dbReference>
<comment type="function">
    <text evidence="2 21">Cell wall formation.</text>
</comment>